<keyword evidence="2" id="KW-0456">Lyase</keyword>
<name>A0A7J5JA80_BACT4</name>
<feature type="signal peptide" evidence="1">
    <location>
        <begin position="1"/>
        <end position="23"/>
    </location>
</feature>
<comment type="caution">
    <text evidence="2">The sequence shown here is derived from an EMBL/GenBank/DDBJ whole genome shotgun (WGS) entry which is preliminary data.</text>
</comment>
<accession>A0A7J5JA80</accession>
<dbReference type="EMBL" id="WCSB01000103">
    <property type="protein sequence ID" value="KAB4445740.1"/>
    <property type="molecule type" value="Genomic_DNA"/>
</dbReference>
<reference evidence="2 3" key="1">
    <citation type="journal article" date="2019" name="Nat. Med.">
        <title>A library of human gut bacterial isolates paired with longitudinal multiomics data enables mechanistic microbiome research.</title>
        <authorList>
            <person name="Poyet M."/>
            <person name="Groussin M."/>
            <person name="Gibbons S.M."/>
            <person name="Avila-Pacheco J."/>
            <person name="Jiang X."/>
            <person name="Kearney S.M."/>
            <person name="Perrotta A.R."/>
            <person name="Berdy B."/>
            <person name="Zhao S."/>
            <person name="Lieberman T.D."/>
            <person name="Swanson P.K."/>
            <person name="Smith M."/>
            <person name="Roesemann S."/>
            <person name="Alexander J.E."/>
            <person name="Rich S.A."/>
            <person name="Livny J."/>
            <person name="Vlamakis H."/>
            <person name="Clish C."/>
            <person name="Bullock K."/>
            <person name="Deik A."/>
            <person name="Scott J."/>
            <person name="Pierce K.A."/>
            <person name="Xavier R.J."/>
            <person name="Alm E.J."/>
        </authorList>
    </citation>
    <scope>NUCLEOTIDE SEQUENCE [LARGE SCALE GENOMIC DNA]</scope>
    <source>
        <strain evidence="2 3">BIOML-A165</strain>
    </source>
</reference>
<dbReference type="Pfam" id="PF09492">
    <property type="entry name" value="Pec_lyase"/>
    <property type="match status" value="1"/>
</dbReference>
<dbReference type="GO" id="GO:0016829">
    <property type="term" value="F:lyase activity"/>
    <property type="evidence" value="ECO:0007669"/>
    <property type="project" value="UniProtKB-KW"/>
</dbReference>
<sequence>MKNTFKKVFIGFMAFAMATGSFAQQRAHKKDNESYPKEWKQIARMEQDSFFLTDEARRIAENVLAFQRCTGGWPKNIDMARRMNDKELAKVIKDKSRRDDSTIDNNATTAQMIFLARLYRQTKDIRYRDAFLQGVEYLLSGQYENGGWPQFWPGPRGYQV</sequence>
<proteinExistence type="predicted"/>
<feature type="chain" id="PRO_5029796542" evidence="1">
    <location>
        <begin position="24"/>
        <end position="160"/>
    </location>
</feature>
<evidence type="ECO:0000256" key="1">
    <source>
        <dbReference type="SAM" id="SignalP"/>
    </source>
</evidence>
<feature type="non-terminal residue" evidence="2">
    <location>
        <position position="160"/>
    </location>
</feature>
<dbReference type="Proteomes" id="UP000460317">
    <property type="component" value="Unassembled WGS sequence"/>
</dbReference>
<keyword evidence="1" id="KW-0732">Signal</keyword>
<dbReference type="AlphaFoldDB" id="A0A7J5JA80"/>
<dbReference type="SUPFAM" id="SSF81853">
    <property type="entry name" value="Family 10 polysaccharide lyase"/>
    <property type="match status" value="1"/>
</dbReference>
<evidence type="ECO:0000313" key="3">
    <source>
        <dbReference type="Proteomes" id="UP000460317"/>
    </source>
</evidence>
<evidence type="ECO:0000313" key="2">
    <source>
        <dbReference type="EMBL" id="KAB4445740.1"/>
    </source>
</evidence>
<dbReference type="InterPro" id="IPR012669">
    <property type="entry name" value="Pectate_lyase"/>
</dbReference>
<gene>
    <name evidence="2" type="ORF">GAN93_25610</name>
</gene>
<protein>
    <submittedName>
        <fullName evidence="2">Pectate lyase</fullName>
    </submittedName>
</protein>
<dbReference type="Gene3D" id="1.50.10.20">
    <property type="match status" value="1"/>
</dbReference>
<organism evidence="2 3">
    <name type="scientific">Bacteroides thetaiotaomicron</name>
    <dbReference type="NCBI Taxonomy" id="818"/>
    <lineage>
        <taxon>Bacteria</taxon>
        <taxon>Pseudomonadati</taxon>
        <taxon>Bacteroidota</taxon>
        <taxon>Bacteroidia</taxon>
        <taxon>Bacteroidales</taxon>
        <taxon>Bacteroidaceae</taxon>
        <taxon>Bacteroides</taxon>
    </lineage>
</organism>